<dbReference type="EMBL" id="JAMBEP010000002">
    <property type="protein sequence ID" value="MCL1635400.1"/>
    <property type="molecule type" value="Genomic_DNA"/>
</dbReference>
<evidence type="ECO:0000313" key="2">
    <source>
        <dbReference type="Proteomes" id="UP001431217"/>
    </source>
</evidence>
<evidence type="ECO:0000313" key="1">
    <source>
        <dbReference type="EMBL" id="MCL1635400.1"/>
    </source>
</evidence>
<protein>
    <submittedName>
        <fullName evidence="1">Uncharacterized protein</fullName>
    </submittedName>
</protein>
<accession>A0ABT0MKJ3</accession>
<name>A0ABT0MKJ3_9GAMM</name>
<dbReference type="RefSeq" id="WP_249474884.1">
    <property type="nucleotide sequence ID" value="NZ_JAMBEP010000002.1"/>
</dbReference>
<comment type="caution">
    <text evidence="1">The sequence shown here is derived from an EMBL/GenBank/DDBJ whole genome shotgun (WGS) entry which is preliminary data.</text>
</comment>
<reference evidence="1 2" key="1">
    <citation type="submission" date="2022-05" db="EMBL/GenBank/DDBJ databases">
        <title>Luteimonas sp. SX5, whole genome shotgun sequencing project.</title>
        <authorList>
            <person name="Zhao G."/>
            <person name="Shen L."/>
        </authorList>
    </citation>
    <scope>NUCLEOTIDE SEQUENCE [LARGE SCALE GENOMIC DNA]</scope>
    <source>
        <strain evidence="1 2">SX5</strain>
    </source>
</reference>
<keyword evidence="2" id="KW-1185">Reference proteome</keyword>
<proteinExistence type="predicted"/>
<gene>
    <name evidence="1" type="ORF">M2650_12290</name>
</gene>
<sequence length="84" mass="9357">MRFIALNIAFLAGVAAHPPACAKQKVFGFPKVIQDSWQQDAHRCRESEAQDNEGRLVITSNAAHMNEETIKPKKITEISRNPLA</sequence>
<dbReference type="Proteomes" id="UP001431217">
    <property type="component" value="Unassembled WGS sequence"/>
</dbReference>
<organism evidence="1 2">
    <name type="scientific">Luteimonas galliterrae</name>
    <dbReference type="NCBI Taxonomy" id="2940486"/>
    <lineage>
        <taxon>Bacteria</taxon>
        <taxon>Pseudomonadati</taxon>
        <taxon>Pseudomonadota</taxon>
        <taxon>Gammaproteobacteria</taxon>
        <taxon>Lysobacterales</taxon>
        <taxon>Lysobacteraceae</taxon>
        <taxon>Luteimonas</taxon>
    </lineage>
</organism>